<feature type="repeat" description="TPR" evidence="7">
    <location>
        <begin position="413"/>
        <end position="446"/>
    </location>
</feature>
<evidence type="ECO:0000256" key="5">
    <source>
        <dbReference type="ARBA" id="ARBA00022803"/>
    </source>
</evidence>
<dbReference type="VEuPathDB" id="FungiDB:BON22_1447"/>
<organism evidence="10">
    <name type="scientific">Cyberlindnera fabianii</name>
    <name type="common">Yeast</name>
    <name type="synonym">Hansenula fabianii</name>
    <dbReference type="NCBI Taxonomy" id="36022"/>
    <lineage>
        <taxon>Eukaryota</taxon>
        <taxon>Fungi</taxon>
        <taxon>Dikarya</taxon>
        <taxon>Ascomycota</taxon>
        <taxon>Saccharomycotina</taxon>
        <taxon>Saccharomycetes</taxon>
        <taxon>Phaffomycetales</taxon>
        <taxon>Phaffomycetaceae</taxon>
        <taxon>Cyberlindnera</taxon>
    </lineage>
</organism>
<gene>
    <name evidence="10" type="ORF">CYFA0S_16e00144g</name>
</gene>
<dbReference type="PANTHER" id="PTHR12558">
    <property type="entry name" value="CELL DIVISION CYCLE 16,23,27"/>
    <property type="match status" value="1"/>
</dbReference>
<name>A0A061B5Z9_CYBFA</name>
<dbReference type="GO" id="GO:0031145">
    <property type="term" value="P:anaphase-promoting complex-dependent catabolic process"/>
    <property type="evidence" value="ECO:0007669"/>
    <property type="project" value="TreeGrafter"/>
</dbReference>
<dbReference type="Pfam" id="PF04049">
    <property type="entry name" value="ANAPC8"/>
    <property type="match status" value="1"/>
</dbReference>
<feature type="repeat" description="TPR" evidence="7">
    <location>
        <begin position="447"/>
        <end position="480"/>
    </location>
</feature>
<dbReference type="AlphaFoldDB" id="A0A061B5Z9"/>
<evidence type="ECO:0000313" key="10">
    <source>
        <dbReference type="EMBL" id="CDR44925.1"/>
    </source>
</evidence>
<evidence type="ECO:0000256" key="2">
    <source>
        <dbReference type="ARBA" id="ARBA00022737"/>
    </source>
</evidence>
<evidence type="ECO:0000256" key="1">
    <source>
        <dbReference type="ARBA" id="ARBA00022618"/>
    </source>
</evidence>
<evidence type="ECO:0000259" key="9">
    <source>
        <dbReference type="Pfam" id="PF04049"/>
    </source>
</evidence>
<accession>A0A061B5Z9</accession>
<protein>
    <submittedName>
        <fullName evidence="10">CYFA0S16e00144g1_1</fullName>
    </submittedName>
</protein>
<reference evidence="10" key="1">
    <citation type="journal article" date="2014" name="Genome Announc.">
        <title>Genome sequence of the yeast Cyberlindnera fabianii (Hansenula fabianii).</title>
        <authorList>
            <person name="Freel K.C."/>
            <person name="Sarilar V."/>
            <person name="Neuveglise C."/>
            <person name="Devillers H."/>
            <person name="Friedrich A."/>
            <person name="Schacherer J."/>
        </authorList>
    </citation>
    <scope>NUCLEOTIDE SEQUENCE</scope>
    <source>
        <strain evidence="10">YJS4271</strain>
    </source>
</reference>
<dbReference type="GO" id="GO:0016567">
    <property type="term" value="P:protein ubiquitination"/>
    <property type="evidence" value="ECO:0007669"/>
    <property type="project" value="TreeGrafter"/>
</dbReference>
<dbReference type="OrthoDB" id="10262026at2759"/>
<dbReference type="Pfam" id="PF13414">
    <property type="entry name" value="TPR_11"/>
    <property type="match status" value="1"/>
</dbReference>
<feature type="domain" description="Cdc23" evidence="9">
    <location>
        <begin position="10"/>
        <end position="284"/>
    </location>
</feature>
<dbReference type="PANTHER" id="PTHR12558:SF10">
    <property type="entry name" value="CELL DIVISION CYCLE PROTEIN 23 HOMOLOG"/>
    <property type="match status" value="1"/>
</dbReference>
<dbReference type="EMBL" id="LK052901">
    <property type="protein sequence ID" value="CDR44925.1"/>
    <property type="molecule type" value="Genomic_DNA"/>
</dbReference>
<evidence type="ECO:0000256" key="3">
    <source>
        <dbReference type="ARBA" id="ARBA00022776"/>
    </source>
</evidence>
<feature type="repeat" description="TPR" evidence="7">
    <location>
        <begin position="379"/>
        <end position="412"/>
    </location>
</feature>
<dbReference type="Gene3D" id="1.25.40.10">
    <property type="entry name" value="Tetratricopeptide repeat domain"/>
    <property type="match status" value="3"/>
</dbReference>
<evidence type="ECO:0000256" key="4">
    <source>
        <dbReference type="ARBA" id="ARBA00022786"/>
    </source>
</evidence>
<proteinExistence type="predicted"/>
<dbReference type="PROSITE" id="PS50005">
    <property type="entry name" value="TPR"/>
    <property type="match status" value="3"/>
</dbReference>
<dbReference type="Pfam" id="PF00515">
    <property type="entry name" value="TPR_1"/>
    <property type="match status" value="1"/>
</dbReference>
<keyword evidence="2" id="KW-0677">Repeat</keyword>
<dbReference type="SUPFAM" id="SSF48452">
    <property type="entry name" value="TPR-like"/>
    <property type="match status" value="2"/>
</dbReference>
<keyword evidence="4" id="KW-0833">Ubl conjugation pathway</keyword>
<keyword evidence="5 7" id="KW-0802">TPR repeat</keyword>
<dbReference type="InterPro" id="IPR019734">
    <property type="entry name" value="TPR_rpt"/>
</dbReference>
<dbReference type="InterPro" id="IPR011990">
    <property type="entry name" value="TPR-like_helical_dom_sf"/>
</dbReference>
<evidence type="ECO:0000256" key="8">
    <source>
        <dbReference type="SAM" id="MobiDB-lite"/>
    </source>
</evidence>
<dbReference type="GO" id="GO:0005680">
    <property type="term" value="C:anaphase-promoting complex"/>
    <property type="evidence" value="ECO:0007669"/>
    <property type="project" value="InterPro"/>
</dbReference>
<dbReference type="SMART" id="SM00028">
    <property type="entry name" value="TPR"/>
    <property type="match status" value="6"/>
</dbReference>
<sequence length="573" mass="66047">MASDPNIHLLESRLRGATLVLSQLGLYNGAKWAAEALSGLKPVITDPAANSDSEDYEDEDVDESSSSETPDDPQLIALQFLSPKEKDRLTLAKTYYDCKEFDRAAHVLKRAQSGMGKFLRLYSLYLSGEKKKEEEMEGVLGQNDSGTTPNTNTPLILKELQAEFEHKKPKDVNPMLHYLHGLILLKQKCTDAGIVALTQSLKLYPYNWSCWSELLSALNKLDEAHSVLDDISEHLADFPAKTMVKIARVVVNQEFFQQFEELYRQLDELLTIFPSFAFLKTQKALISYHALEYQDAENLFDEILVQDPLRLDDLDTYSNILYVMEKKSKLSYLAQLACAIDKFRPETCCIIANYYSLKFEHEKAIMYYRRALTLNRNCLSAWTLMGHEFVELKNSHAAIESYRRAVDTNNKDFKAWYGLGQAYEVLDMHVYSLYYYQRACSLKPLDKRIWQALGDCYQKLEKLKDAVKCYKRALQLSDQGDVVIHYKLALLYEELNDIPKVYEHMKACYSEEIMAGVTCDETSRARLWLAKYEMEERNWSNAYTYAVDLNHGTSQELEEARSIAREARNRLNI</sequence>
<dbReference type="GO" id="GO:0051301">
    <property type="term" value="P:cell division"/>
    <property type="evidence" value="ECO:0007669"/>
    <property type="project" value="UniProtKB-KW"/>
</dbReference>
<keyword evidence="3" id="KW-0498">Mitosis</keyword>
<dbReference type="Pfam" id="PF13181">
    <property type="entry name" value="TPR_8"/>
    <property type="match status" value="1"/>
</dbReference>
<dbReference type="InterPro" id="IPR007192">
    <property type="entry name" value="APC8"/>
</dbReference>
<evidence type="ECO:0000256" key="7">
    <source>
        <dbReference type="PROSITE-ProRule" id="PRU00339"/>
    </source>
</evidence>
<feature type="compositionally biased region" description="Acidic residues" evidence="8">
    <location>
        <begin position="52"/>
        <end position="71"/>
    </location>
</feature>
<dbReference type="PhylomeDB" id="A0A061B5Z9"/>
<evidence type="ECO:0000256" key="6">
    <source>
        <dbReference type="ARBA" id="ARBA00023306"/>
    </source>
</evidence>
<dbReference type="GO" id="GO:0045842">
    <property type="term" value="P:positive regulation of mitotic metaphase/anaphase transition"/>
    <property type="evidence" value="ECO:0007669"/>
    <property type="project" value="TreeGrafter"/>
</dbReference>
<keyword evidence="6" id="KW-0131">Cell cycle</keyword>
<keyword evidence="1" id="KW-0132">Cell division</keyword>
<feature type="region of interest" description="Disordered" evidence="8">
    <location>
        <begin position="44"/>
        <end position="74"/>
    </location>
</feature>